<dbReference type="EMBL" id="CAJMWT010002649">
    <property type="protein sequence ID" value="CAE6449405.1"/>
    <property type="molecule type" value="Genomic_DNA"/>
</dbReference>
<proteinExistence type="predicted"/>
<comment type="caution">
    <text evidence="2">The sequence shown here is derived from an EMBL/GenBank/DDBJ whole genome shotgun (WGS) entry which is preliminary data.</text>
</comment>
<sequence>MKLTVSSVFAFVLLALNARHAHAGPISMGAYYTACNVGYATCCATAGTTAGIFTLGLGVPAALAACSAVQGACMAACVPLGAAPTP</sequence>
<evidence type="ECO:0000256" key="1">
    <source>
        <dbReference type="SAM" id="SignalP"/>
    </source>
</evidence>
<protein>
    <recommendedName>
        <fullName evidence="4">Zygote-specific protein</fullName>
    </recommendedName>
</protein>
<dbReference type="AlphaFoldDB" id="A0A8H3B7D0"/>
<dbReference type="Proteomes" id="UP000663843">
    <property type="component" value="Unassembled WGS sequence"/>
</dbReference>
<dbReference type="PANTHER" id="PTHR37475">
    <property type="entry name" value="ZYGOTE-SPECIFIC CLASS V COPY B GENE PROTEIN"/>
    <property type="match status" value="1"/>
</dbReference>
<feature type="chain" id="PRO_5033985706" description="Zygote-specific protein" evidence="1">
    <location>
        <begin position="24"/>
        <end position="86"/>
    </location>
</feature>
<keyword evidence="1" id="KW-0732">Signal</keyword>
<evidence type="ECO:0000313" key="3">
    <source>
        <dbReference type="Proteomes" id="UP000663843"/>
    </source>
</evidence>
<name>A0A8H3B7D0_9AGAM</name>
<gene>
    <name evidence="2" type="ORF">RDB_LOCUS85228</name>
</gene>
<feature type="signal peptide" evidence="1">
    <location>
        <begin position="1"/>
        <end position="23"/>
    </location>
</feature>
<dbReference type="PANTHER" id="PTHR37475:SF1">
    <property type="entry name" value="ZYGOTE-SPECIFIC PROTEIN"/>
    <property type="match status" value="1"/>
</dbReference>
<evidence type="ECO:0008006" key="4">
    <source>
        <dbReference type="Google" id="ProtNLM"/>
    </source>
</evidence>
<accession>A0A8H3B7D0</accession>
<reference evidence="2" key="1">
    <citation type="submission" date="2021-01" db="EMBL/GenBank/DDBJ databases">
        <authorList>
            <person name="Kaushik A."/>
        </authorList>
    </citation>
    <scope>NUCLEOTIDE SEQUENCE</scope>
    <source>
        <strain evidence="2">AG2-2IIIB</strain>
    </source>
</reference>
<evidence type="ECO:0000313" key="2">
    <source>
        <dbReference type="EMBL" id="CAE6449405.1"/>
    </source>
</evidence>
<organism evidence="2 3">
    <name type="scientific">Rhizoctonia solani</name>
    <dbReference type="NCBI Taxonomy" id="456999"/>
    <lineage>
        <taxon>Eukaryota</taxon>
        <taxon>Fungi</taxon>
        <taxon>Dikarya</taxon>
        <taxon>Basidiomycota</taxon>
        <taxon>Agaricomycotina</taxon>
        <taxon>Agaricomycetes</taxon>
        <taxon>Cantharellales</taxon>
        <taxon>Ceratobasidiaceae</taxon>
        <taxon>Rhizoctonia</taxon>
    </lineage>
</organism>